<evidence type="ECO:0000313" key="2">
    <source>
        <dbReference type="EMBL" id="MBD0381003.1"/>
    </source>
</evidence>
<dbReference type="AlphaFoldDB" id="A0A926KPN1"/>
<evidence type="ECO:0000256" key="1">
    <source>
        <dbReference type="SAM" id="SignalP"/>
    </source>
</evidence>
<keyword evidence="3" id="KW-1185">Reference proteome</keyword>
<feature type="signal peptide" evidence="1">
    <location>
        <begin position="1"/>
        <end position="20"/>
    </location>
</feature>
<sequence>MLKKWTTWSMACLISLSTFVSIPIHISAVDDAKRTSLVQPPSETVAVAITKPAINTRSELPLADSVNKWKLALSREQGFENWQQAAWHSYPLGPGTHGWVIILGEQGHEVGYMIVHAAEDGSFRLTEFGTGDSPLFSLTTLYRSLVQQELISDTTSFTDFIRNDAIIKERLYMDSLTAIWKISIGDESYYLDAKSGELLPLDHDPTAKLAYTHVSGTELSGSVNDLTLPAFDPYERLPWVQGKPLHVVNLNELKGALKQKNKLTYVTELYDNQVTLPLAVIGYKQWGHGEPYLAVDHVGPRYVLLKEALEQGNVYP</sequence>
<keyword evidence="1" id="KW-0732">Signal</keyword>
<organism evidence="2 3">
    <name type="scientific">Paenibacillus sedimenti</name>
    <dbReference type="NCBI Taxonomy" id="2770274"/>
    <lineage>
        <taxon>Bacteria</taxon>
        <taxon>Bacillati</taxon>
        <taxon>Bacillota</taxon>
        <taxon>Bacilli</taxon>
        <taxon>Bacillales</taxon>
        <taxon>Paenibacillaceae</taxon>
        <taxon>Paenibacillus</taxon>
    </lineage>
</organism>
<dbReference type="Proteomes" id="UP000650466">
    <property type="component" value="Unassembled WGS sequence"/>
</dbReference>
<comment type="caution">
    <text evidence="2">The sequence shown here is derived from an EMBL/GenBank/DDBJ whole genome shotgun (WGS) entry which is preliminary data.</text>
</comment>
<dbReference type="RefSeq" id="WP_188174818.1">
    <property type="nucleotide sequence ID" value="NZ_JACVVD010000004.1"/>
</dbReference>
<dbReference type="EMBL" id="JACVVD010000004">
    <property type="protein sequence ID" value="MBD0381003.1"/>
    <property type="molecule type" value="Genomic_DNA"/>
</dbReference>
<accession>A0A926KPN1</accession>
<protein>
    <submittedName>
        <fullName evidence="2">Uncharacterized protein</fullName>
    </submittedName>
</protein>
<feature type="chain" id="PRO_5038952732" evidence="1">
    <location>
        <begin position="21"/>
        <end position="316"/>
    </location>
</feature>
<reference evidence="2" key="1">
    <citation type="submission" date="2020-09" db="EMBL/GenBank/DDBJ databases">
        <title>Draft Genome Sequence of Paenibacillus sp. WST5.</title>
        <authorList>
            <person name="Bao Z."/>
        </authorList>
    </citation>
    <scope>NUCLEOTIDE SEQUENCE</scope>
    <source>
        <strain evidence="2">WST5</strain>
    </source>
</reference>
<proteinExistence type="predicted"/>
<gene>
    <name evidence="2" type="ORF">ICC18_12825</name>
</gene>
<evidence type="ECO:0000313" key="3">
    <source>
        <dbReference type="Proteomes" id="UP000650466"/>
    </source>
</evidence>
<name>A0A926KPN1_9BACL</name>